<protein>
    <recommendedName>
        <fullName evidence="22">Secreted protein</fullName>
    </recommendedName>
</protein>
<dbReference type="Proteomes" id="UP000460718">
    <property type="component" value="Unassembled WGS sequence"/>
</dbReference>
<comment type="caution">
    <text evidence="5">The sequence shown here is derived from an EMBL/GenBank/DDBJ whole genome shotgun (WGS) entry which is preliminary data.</text>
</comment>
<evidence type="ECO:0008006" key="22">
    <source>
        <dbReference type="Google" id="ProtNLM"/>
    </source>
</evidence>
<sequence>MIDVPLVGVLALSFSSYLSHSVNCGQSNSDFPAPVRCMRTTTVSVDFPLSSNVSSCCAVTVEDENQLLSFSAVVRTAPLAPHCHHHHRRH</sequence>
<evidence type="ECO:0000313" key="4">
    <source>
        <dbReference type="EMBL" id="KAE9084034.1"/>
    </source>
</evidence>
<evidence type="ECO:0000313" key="8">
    <source>
        <dbReference type="EMBL" id="KAE9199004.1"/>
    </source>
</evidence>
<evidence type="ECO:0000313" key="9">
    <source>
        <dbReference type="EMBL" id="KAE9200243.1"/>
    </source>
</evidence>
<dbReference type="Proteomes" id="UP000437068">
    <property type="component" value="Unassembled WGS sequence"/>
</dbReference>
<dbReference type="EMBL" id="QXGF01001782">
    <property type="protein sequence ID" value="KAE8927838.1"/>
    <property type="molecule type" value="Genomic_DNA"/>
</dbReference>
<reference evidence="12 13" key="1">
    <citation type="submission" date="2018-08" db="EMBL/GenBank/DDBJ databases">
        <title>Genomic investigation of the strawberry pathogen Phytophthora fragariae indicates pathogenicity is determined by transcriptional variation in three key races.</title>
        <authorList>
            <person name="Adams T.M."/>
            <person name="Armitage A.D."/>
            <person name="Sobczyk M.K."/>
            <person name="Bates H.J."/>
            <person name="Dunwell J.M."/>
            <person name="Nellist C.F."/>
            <person name="Harrison R.J."/>
        </authorList>
    </citation>
    <scope>NUCLEOTIDE SEQUENCE [LARGE SCALE GENOMIC DNA]</scope>
    <source>
        <strain evidence="10 14">A4</strain>
        <strain evidence="9 15">BC-1</strain>
        <strain evidence="8 19">BC-23</strain>
        <strain evidence="7 13">NOV-27</strain>
        <strain evidence="6 16">NOV-5</strain>
        <strain evidence="5 17">NOV-71</strain>
        <strain evidence="11 20">NOV-77</strain>
        <strain evidence="2 12">NOV-9</strain>
        <strain evidence="4 21">ONT-3</strain>
        <strain evidence="3 18">SCRP245</strain>
    </source>
</reference>
<evidence type="ECO:0000313" key="3">
    <source>
        <dbReference type="EMBL" id="KAE8986838.1"/>
    </source>
</evidence>
<evidence type="ECO:0000313" key="21">
    <source>
        <dbReference type="Proteomes" id="UP000488956"/>
    </source>
</evidence>
<evidence type="ECO:0000313" key="12">
    <source>
        <dbReference type="Proteomes" id="UP000429523"/>
    </source>
</evidence>
<dbReference type="EMBL" id="QXGA01001716">
    <property type="protein sequence ID" value="KAE9112180.1"/>
    <property type="molecule type" value="Genomic_DNA"/>
</dbReference>
<evidence type="ECO:0000313" key="20">
    <source>
        <dbReference type="Proteomes" id="UP000486351"/>
    </source>
</evidence>
<dbReference type="Proteomes" id="UP000433483">
    <property type="component" value="Unassembled WGS sequence"/>
</dbReference>
<evidence type="ECO:0000313" key="18">
    <source>
        <dbReference type="Proteomes" id="UP000460718"/>
    </source>
</evidence>
<organism evidence="5 17">
    <name type="scientific">Phytophthora fragariae</name>
    <dbReference type="NCBI Taxonomy" id="53985"/>
    <lineage>
        <taxon>Eukaryota</taxon>
        <taxon>Sar</taxon>
        <taxon>Stramenopiles</taxon>
        <taxon>Oomycota</taxon>
        <taxon>Peronosporomycetes</taxon>
        <taxon>Peronosporales</taxon>
        <taxon>Peronosporaceae</taxon>
        <taxon>Phytophthora</taxon>
    </lineage>
</organism>
<feature type="chain" id="PRO_5036165927" description="Secreted protein" evidence="1">
    <location>
        <begin position="22"/>
        <end position="90"/>
    </location>
</feature>
<evidence type="ECO:0000313" key="11">
    <source>
        <dbReference type="EMBL" id="KAE9310088.1"/>
    </source>
</evidence>
<dbReference type="EMBL" id="QXFW01001711">
    <property type="protein sequence ID" value="KAE8986838.1"/>
    <property type="molecule type" value="Genomic_DNA"/>
</dbReference>
<dbReference type="Proteomes" id="UP000429523">
    <property type="component" value="Unassembled WGS sequence"/>
</dbReference>
<dbReference type="Proteomes" id="UP000476176">
    <property type="component" value="Unassembled WGS sequence"/>
</dbReference>
<evidence type="ECO:0000256" key="1">
    <source>
        <dbReference type="SAM" id="SignalP"/>
    </source>
</evidence>
<proteinExistence type="predicted"/>
<dbReference type="Proteomes" id="UP000488956">
    <property type="component" value="Unassembled WGS sequence"/>
</dbReference>
<evidence type="ECO:0000313" key="2">
    <source>
        <dbReference type="EMBL" id="KAE8927838.1"/>
    </source>
</evidence>
<dbReference type="EMBL" id="QXFY01001760">
    <property type="protein sequence ID" value="KAE9310088.1"/>
    <property type="molecule type" value="Genomic_DNA"/>
</dbReference>
<name>A0A6A3QZ24_9STRA</name>
<dbReference type="EMBL" id="QXFX01001840">
    <property type="protein sequence ID" value="KAE9084034.1"/>
    <property type="molecule type" value="Genomic_DNA"/>
</dbReference>
<dbReference type="EMBL" id="QXGC01001634">
    <property type="protein sequence ID" value="KAE9199004.1"/>
    <property type="molecule type" value="Genomic_DNA"/>
</dbReference>
<evidence type="ECO:0000313" key="5">
    <source>
        <dbReference type="EMBL" id="KAE9084180.1"/>
    </source>
</evidence>
<dbReference type="EMBL" id="QXFZ01001843">
    <property type="protein sequence ID" value="KAE9084180.1"/>
    <property type="molecule type" value="Genomic_DNA"/>
</dbReference>
<keyword evidence="13" id="KW-1185">Reference proteome</keyword>
<dbReference type="AlphaFoldDB" id="A0A6A3QZ24"/>
<dbReference type="EMBL" id="QXGB01001590">
    <property type="protein sequence ID" value="KAE9188380.1"/>
    <property type="molecule type" value="Genomic_DNA"/>
</dbReference>
<evidence type="ECO:0000313" key="15">
    <source>
        <dbReference type="Proteomes" id="UP000440367"/>
    </source>
</evidence>
<dbReference type="EMBL" id="QXGE01001744">
    <property type="protein sequence ID" value="KAE9288799.1"/>
    <property type="molecule type" value="Genomic_DNA"/>
</dbReference>
<dbReference type="Proteomes" id="UP000486351">
    <property type="component" value="Unassembled WGS sequence"/>
</dbReference>
<evidence type="ECO:0000313" key="14">
    <source>
        <dbReference type="Proteomes" id="UP000437068"/>
    </source>
</evidence>
<dbReference type="Proteomes" id="UP000440367">
    <property type="component" value="Unassembled WGS sequence"/>
</dbReference>
<feature type="signal peptide" evidence="1">
    <location>
        <begin position="1"/>
        <end position="21"/>
    </location>
</feature>
<accession>A0A6A3QZ24</accession>
<keyword evidence="1" id="KW-0732">Signal</keyword>
<evidence type="ECO:0000313" key="7">
    <source>
        <dbReference type="EMBL" id="KAE9188380.1"/>
    </source>
</evidence>
<evidence type="ECO:0000313" key="6">
    <source>
        <dbReference type="EMBL" id="KAE9112180.1"/>
    </source>
</evidence>
<evidence type="ECO:0000313" key="13">
    <source>
        <dbReference type="Proteomes" id="UP000433483"/>
    </source>
</evidence>
<gene>
    <name evidence="10" type="ORF">PF001_g20342</name>
    <name evidence="9" type="ORF">PF002_g21891</name>
    <name evidence="8" type="ORF">PF004_g19393</name>
    <name evidence="7" type="ORF">PF005_g20079</name>
    <name evidence="6" type="ORF">PF006_g20035</name>
    <name evidence="5" type="ORF">PF007_g21614</name>
    <name evidence="11" type="ORF">PF008_g20537</name>
    <name evidence="2" type="ORF">PF009_g22001</name>
    <name evidence="4" type="ORF">PF010_g20993</name>
    <name evidence="3" type="ORF">PF011_g19827</name>
</gene>
<evidence type="ECO:0000313" key="10">
    <source>
        <dbReference type="EMBL" id="KAE9288799.1"/>
    </source>
</evidence>
<dbReference type="Proteomes" id="UP000441208">
    <property type="component" value="Unassembled WGS sequence"/>
</dbReference>
<evidence type="ECO:0000313" key="16">
    <source>
        <dbReference type="Proteomes" id="UP000440732"/>
    </source>
</evidence>
<evidence type="ECO:0000313" key="17">
    <source>
        <dbReference type="Proteomes" id="UP000441208"/>
    </source>
</evidence>
<dbReference type="EMBL" id="QXGD01001725">
    <property type="protein sequence ID" value="KAE9200243.1"/>
    <property type="molecule type" value="Genomic_DNA"/>
</dbReference>
<dbReference type="Proteomes" id="UP000440732">
    <property type="component" value="Unassembled WGS sequence"/>
</dbReference>
<evidence type="ECO:0000313" key="19">
    <source>
        <dbReference type="Proteomes" id="UP000476176"/>
    </source>
</evidence>